<protein>
    <submittedName>
        <fullName evidence="1">Uncharacterized protein</fullName>
    </submittedName>
</protein>
<organism evidence="1 2">
    <name type="scientific">Mycobacterium phage MaryV</name>
    <dbReference type="NCBI Taxonomy" id="2656593"/>
    <lineage>
        <taxon>Viruses</taxon>
        <taxon>Duplodnaviria</taxon>
        <taxon>Heunggongvirae</taxon>
        <taxon>Uroviricota</taxon>
        <taxon>Caudoviricetes</taxon>
        <taxon>Vilmaviridae</taxon>
        <taxon>Wildcatvirus</taxon>
        <taxon>Wildcatvirus wildcat</taxon>
        <taxon>Mycobacterium virus Wildcat</taxon>
    </lineage>
</organism>
<gene>
    <name evidence="1" type="primary">154</name>
    <name evidence="1" type="ORF">PBI_MARYV_154</name>
</gene>
<sequence>MLKSSDAKLDQHEDAKALHAMLSHIHTEARFLVDRVRAFKDHPSYDSRAAIKTRATEIEGAWRALYLVFMPTFEGEVWETRQKLDDMQLAVKELYAK</sequence>
<dbReference type="EMBL" id="MN585992">
    <property type="protein sequence ID" value="QGJ90038.1"/>
    <property type="molecule type" value="Genomic_DNA"/>
</dbReference>
<accession>A0A649VCH4</accession>
<proteinExistence type="predicted"/>
<name>A0A649VCH4_9CAUD</name>
<dbReference type="Proteomes" id="UP000424201">
    <property type="component" value="Genome"/>
</dbReference>
<evidence type="ECO:0000313" key="2">
    <source>
        <dbReference type="Proteomes" id="UP000424201"/>
    </source>
</evidence>
<evidence type="ECO:0000313" key="1">
    <source>
        <dbReference type="EMBL" id="QGJ90038.1"/>
    </source>
</evidence>
<reference evidence="1 2" key="1">
    <citation type="submission" date="2019-10" db="EMBL/GenBank/DDBJ databases">
        <authorList>
            <person name="Garlena R.A."/>
            <person name="Russell D.A."/>
            <person name="Pope W.H."/>
            <person name="Jacobs-Sera D."/>
            <person name="Hatfull G.F."/>
        </authorList>
    </citation>
    <scope>NUCLEOTIDE SEQUENCE [LARGE SCALE GENOMIC DNA]</scope>
</reference>